<feature type="transmembrane region" description="Helical" evidence="4">
    <location>
        <begin position="72"/>
        <end position="93"/>
    </location>
</feature>
<dbReference type="InterPro" id="IPR003660">
    <property type="entry name" value="HAMP_dom"/>
</dbReference>
<dbReference type="GO" id="GO:0016020">
    <property type="term" value="C:membrane"/>
    <property type="evidence" value="ECO:0007669"/>
    <property type="project" value="InterPro"/>
</dbReference>
<keyword evidence="1 3" id="KW-0807">Transducer</keyword>
<accession>A0A974SS31</accession>
<dbReference type="GO" id="GO:0007165">
    <property type="term" value="P:signal transduction"/>
    <property type="evidence" value="ECO:0007669"/>
    <property type="project" value="UniProtKB-KW"/>
</dbReference>
<dbReference type="Gene3D" id="1.10.287.950">
    <property type="entry name" value="Methyl-accepting chemotaxis protein"/>
    <property type="match status" value="1"/>
</dbReference>
<dbReference type="PROSITE" id="PS50111">
    <property type="entry name" value="CHEMOTAXIS_TRANSDUC_2"/>
    <property type="match status" value="1"/>
</dbReference>
<dbReference type="AlphaFoldDB" id="A0A974SS31"/>
<dbReference type="Pfam" id="PF00015">
    <property type="entry name" value="MCPsignal"/>
    <property type="match status" value="1"/>
</dbReference>
<evidence type="ECO:0000313" key="8">
    <source>
        <dbReference type="Proteomes" id="UP000663444"/>
    </source>
</evidence>
<feature type="domain" description="HAMP" evidence="6">
    <location>
        <begin position="95"/>
        <end position="149"/>
    </location>
</feature>
<dbReference type="PANTHER" id="PTHR32089:SF112">
    <property type="entry name" value="LYSOZYME-LIKE PROTEIN-RELATED"/>
    <property type="match status" value="1"/>
</dbReference>
<evidence type="ECO:0000313" key="7">
    <source>
        <dbReference type="EMBL" id="QRJ65342.1"/>
    </source>
</evidence>
<evidence type="ECO:0000256" key="2">
    <source>
        <dbReference type="ARBA" id="ARBA00029447"/>
    </source>
</evidence>
<dbReference type="InterPro" id="IPR004089">
    <property type="entry name" value="MCPsignal_dom"/>
</dbReference>
<keyword evidence="4" id="KW-1133">Transmembrane helix</keyword>
<dbReference type="Proteomes" id="UP000663444">
    <property type="component" value="Chromosome"/>
</dbReference>
<dbReference type="CDD" id="cd11386">
    <property type="entry name" value="MCP_signal"/>
    <property type="match status" value="1"/>
</dbReference>
<dbReference type="Pfam" id="PF00672">
    <property type="entry name" value="HAMP"/>
    <property type="match status" value="1"/>
</dbReference>
<name>A0A974SS31_9RHOO</name>
<evidence type="ECO:0000259" key="5">
    <source>
        <dbReference type="PROSITE" id="PS50111"/>
    </source>
</evidence>
<dbReference type="PROSITE" id="PS50885">
    <property type="entry name" value="HAMP"/>
    <property type="match status" value="1"/>
</dbReference>
<sequence>MGTFRELYDWNERTFWNSLSKKLSSFLLLFVIDLGYLYIYLGQKSYINAQLAAGGVPAELAARINGSLDGGLTVLLSLTAFALAWNVGQVLYLRHLILRPVRSVIDTFRKIAAGAGDFSHDMQPMSHDEFRELAESYNQFAEKMRQIISEIRKASIEIAREAVQVKARVDETGKRARQQGEMTELVFTASTEATQAIDEVSRSTQVISDSTHTNLESARVSLREMQEISSKINTVGEKVLRFNQTVDDLSQRSASINQIAALIREVADQTNLLALNAAIEAARAGEAGRGFAVVADEVRKLAERVTVASTEITGNIEKMLSLVGSTRAENVEINADVQQTREVVGRSAEHFETMVVDFERTGEQLLHIASAMEELSSTNGQVHENVSHIHQLSGEVARYMADSEERTNGLAKATEGVQELVSRFKIGHGAFDLAVDKSRVLRDAIQAQLEEMQRAGIDVFDRNYQPFGNCKPPKYKVGWGDEYTRRCQQFLETCLAAVPGCAYAVAVNTDGYLSAHNLKFSKPLTGDQAVDLVGNRTCRKFENPGELRAAKNTQPVLVRTYVRDTGELLCDIALPIHIGGRLWGNVRVGCVSEALLEG</sequence>
<dbReference type="SUPFAM" id="SSF58104">
    <property type="entry name" value="Methyl-accepting chemotaxis protein (MCP) signaling domain"/>
    <property type="match status" value="1"/>
</dbReference>
<comment type="similarity">
    <text evidence="2">Belongs to the methyl-accepting chemotaxis (MCP) protein family.</text>
</comment>
<dbReference type="CDD" id="cd06225">
    <property type="entry name" value="HAMP"/>
    <property type="match status" value="1"/>
</dbReference>
<dbReference type="KEGG" id="ares:IWH25_08470"/>
<keyword evidence="4" id="KW-0472">Membrane</keyword>
<dbReference type="SMART" id="SM00283">
    <property type="entry name" value="MA"/>
    <property type="match status" value="1"/>
</dbReference>
<evidence type="ECO:0000256" key="3">
    <source>
        <dbReference type="PROSITE-ProRule" id="PRU00284"/>
    </source>
</evidence>
<proteinExistence type="inferred from homology"/>
<dbReference type="PANTHER" id="PTHR32089">
    <property type="entry name" value="METHYL-ACCEPTING CHEMOTAXIS PROTEIN MCPB"/>
    <property type="match status" value="1"/>
</dbReference>
<keyword evidence="8" id="KW-1185">Reference proteome</keyword>
<feature type="domain" description="Methyl-accepting transducer" evidence="5">
    <location>
        <begin position="154"/>
        <end position="390"/>
    </location>
</feature>
<evidence type="ECO:0000259" key="6">
    <source>
        <dbReference type="PROSITE" id="PS50885"/>
    </source>
</evidence>
<keyword evidence="4" id="KW-0812">Transmembrane</keyword>
<evidence type="ECO:0000256" key="4">
    <source>
        <dbReference type="SAM" id="Phobius"/>
    </source>
</evidence>
<dbReference type="EMBL" id="CP064781">
    <property type="protein sequence ID" value="QRJ65342.1"/>
    <property type="molecule type" value="Genomic_DNA"/>
</dbReference>
<dbReference type="SMART" id="SM00304">
    <property type="entry name" value="HAMP"/>
    <property type="match status" value="1"/>
</dbReference>
<organism evidence="7 8">
    <name type="scientific">Azospira restricta</name>
    <dbReference type="NCBI Taxonomy" id="404405"/>
    <lineage>
        <taxon>Bacteria</taxon>
        <taxon>Pseudomonadati</taxon>
        <taxon>Pseudomonadota</taxon>
        <taxon>Betaproteobacteria</taxon>
        <taxon>Rhodocyclales</taxon>
        <taxon>Rhodocyclaceae</taxon>
        <taxon>Azospira</taxon>
    </lineage>
</organism>
<gene>
    <name evidence="7" type="ORF">IWH25_08470</name>
</gene>
<feature type="transmembrane region" description="Helical" evidence="4">
    <location>
        <begin position="23"/>
        <end position="41"/>
    </location>
</feature>
<protein>
    <submittedName>
        <fullName evidence="7">Methyl-accepting chemotaxis protein</fullName>
    </submittedName>
</protein>
<reference evidence="7" key="1">
    <citation type="submission" date="2020-11" db="EMBL/GenBank/DDBJ databases">
        <title>Azospira restricta DSM 18626 genome sequence.</title>
        <authorList>
            <person name="Moe W.M."/>
        </authorList>
    </citation>
    <scope>NUCLEOTIDE SEQUENCE</scope>
    <source>
        <strain evidence="7">DSM 18626</strain>
    </source>
</reference>
<evidence type="ECO:0000256" key="1">
    <source>
        <dbReference type="ARBA" id="ARBA00023224"/>
    </source>
</evidence>
<dbReference type="RefSeq" id="WP_203388868.1">
    <property type="nucleotide sequence ID" value="NZ_CP064781.1"/>
</dbReference>